<reference evidence="2 3" key="1">
    <citation type="submission" date="2019-06" db="EMBL/GenBank/DDBJ databases">
        <title>Sequencing the genomes of 1000 actinobacteria strains.</title>
        <authorList>
            <person name="Klenk H.-P."/>
        </authorList>
    </citation>
    <scope>NUCLEOTIDE SEQUENCE [LARGE SCALE GENOMIC DNA]</scope>
    <source>
        <strain evidence="2 3">DSM 45043</strain>
    </source>
</reference>
<name>A0A543I9X1_9ACTN</name>
<comment type="caution">
    <text evidence="2">The sequence shown here is derived from an EMBL/GenBank/DDBJ whole genome shotgun (WGS) entry which is preliminary data.</text>
</comment>
<feature type="transmembrane region" description="Helical" evidence="1">
    <location>
        <begin position="131"/>
        <end position="148"/>
    </location>
</feature>
<sequence length="149" mass="15346">MAAAGMLILLVLVFWAAQSQTWAVTRIWAPLIRAAGDGTGKAVAFKAVLLSVLAYTGGLLLLAALPAGAYLLFGEPSARAAALVLGAAFAPVALMPIPDRERGYQDIRRDLVRAGATHGQARACAWTTGPLGFLGLLAVGGAVLYAFLA</sequence>
<keyword evidence="1" id="KW-0472">Membrane</keyword>
<feature type="transmembrane region" description="Helical" evidence="1">
    <location>
        <begin position="43"/>
        <end position="73"/>
    </location>
</feature>
<evidence type="ECO:0000313" key="3">
    <source>
        <dbReference type="Proteomes" id="UP000316706"/>
    </source>
</evidence>
<dbReference type="OrthoDB" id="3483623at2"/>
<dbReference type="Proteomes" id="UP000316706">
    <property type="component" value="Unassembled WGS sequence"/>
</dbReference>
<dbReference type="AlphaFoldDB" id="A0A543I9X1"/>
<proteinExistence type="predicted"/>
<evidence type="ECO:0000256" key="1">
    <source>
        <dbReference type="SAM" id="Phobius"/>
    </source>
</evidence>
<dbReference type="RefSeq" id="WP_141966326.1">
    <property type="nucleotide sequence ID" value="NZ_VFPO01000001.1"/>
</dbReference>
<keyword evidence="1" id="KW-0812">Transmembrane</keyword>
<evidence type="ECO:0000313" key="2">
    <source>
        <dbReference type="EMBL" id="TQM67300.1"/>
    </source>
</evidence>
<accession>A0A543I9X1</accession>
<keyword evidence="1" id="KW-1133">Transmembrane helix</keyword>
<organism evidence="2 3">
    <name type="scientific">Actinomadura hallensis</name>
    <dbReference type="NCBI Taxonomy" id="337895"/>
    <lineage>
        <taxon>Bacteria</taxon>
        <taxon>Bacillati</taxon>
        <taxon>Actinomycetota</taxon>
        <taxon>Actinomycetes</taxon>
        <taxon>Streptosporangiales</taxon>
        <taxon>Thermomonosporaceae</taxon>
        <taxon>Actinomadura</taxon>
    </lineage>
</organism>
<feature type="transmembrane region" description="Helical" evidence="1">
    <location>
        <begin position="80"/>
        <end position="97"/>
    </location>
</feature>
<dbReference type="EMBL" id="VFPO01000001">
    <property type="protein sequence ID" value="TQM67300.1"/>
    <property type="molecule type" value="Genomic_DNA"/>
</dbReference>
<protein>
    <submittedName>
        <fullName evidence="2">Uncharacterized protein</fullName>
    </submittedName>
</protein>
<gene>
    <name evidence="2" type="ORF">FHX41_0905</name>
</gene>
<keyword evidence="3" id="KW-1185">Reference proteome</keyword>